<evidence type="ECO:0000256" key="5">
    <source>
        <dbReference type="ARBA" id="ARBA00020555"/>
    </source>
</evidence>
<dbReference type="KEGG" id="amt:Amet_1291"/>
<evidence type="ECO:0000256" key="4">
    <source>
        <dbReference type="ARBA" id="ARBA00012546"/>
    </source>
</evidence>
<dbReference type="AlphaFoldDB" id="A6TMS8"/>
<dbReference type="HAMAP" id="MF_00675">
    <property type="entry name" value="UxaC"/>
    <property type="match status" value="1"/>
</dbReference>
<comment type="pathway">
    <text evidence="2 7">Carbohydrate metabolism; pentose and glucuronate interconversion.</text>
</comment>
<organism evidence="8 9">
    <name type="scientific">Alkaliphilus metalliredigens (strain QYMF)</name>
    <dbReference type="NCBI Taxonomy" id="293826"/>
    <lineage>
        <taxon>Bacteria</taxon>
        <taxon>Bacillati</taxon>
        <taxon>Bacillota</taxon>
        <taxon>Clostridia</taxon>
        <taxon>Peptostreptococcales</taxon>
        <taxon>Natronincolaceae</taxon>
        <taxon>Alkaliphilus</taxon>
    </lineage>
</organism>
<dbReference type="eggNOG" id="COG1904">
    <property type="taxonomic scope" value="Bacteria"/>
</dbReference>
<dbReference type="NCBIfam" id="NF002794">
    <property type="entry name" value="PRK02925.1"/>
    <property type="match status" value="1"/>
</dbReference>
<comment type="catalytic activity">
    <reaction evidence="1 7">
        <text>D-glucuronate = D-fructuronate</text>
        <dbReference type="Rhea" id="RHEA:13049"/>
        <dbReference type="ChEBI" id="CHEBI:58720"/>
        <dbReference type="ChEBI" id="CHEBI:59863"/>
        <dbReference type="EC" id="5.3.1.12"/>
    </reaction>
</comment>
<evidence type="ECO:0000256" key="2">
    <source>
        <dbReference type="ARBA" id="ARBA00004892"/>
    </source>
</evidence>
<keyword evidence="9" id="KW-1185">Reference proteome</keyword>
<accession>A6TMS8</accession>
<dbReference type="Gene3D" id="3.20.20.140">
    <property type="entry name" value="Metal-dependent hydrolases"/>
    <property type="match status" value="1"/>
</dbReference>
<evidence type="ECO:0000256" key="3">
    <source>
        <dbReference type="ARBA" id="ARBA00008397"/>
    </source>
</evidence>
<evidence type="ECO:0000313" key="9">
    <source>
        <dbReference type="Proteomes" id="UP000001572"/>
    </source>
</evidence>
<dbReference type="STRING" id="293826.Amet_1291"/>
<dbReference type="HOGENOM" id="CLU_044465_1_0_9"/>
<evidence type="ECO:0000256" key="7">
    <source>
        <dbReference type="HAMAP-Rule" id="MF_00675"/>
    </source>
</evidence>
<dbReference type="GO" id="GO:0042840">
    <property type="term" value="P:D-glucuronate catabolic process"/>
    <property type="evidence" value="ECO:0007669"/>
    <property type="project" value="TreeGrafter"/>
</dbReference>
<dbReference type="UniPathway" id="UPA00246"/>
<comment type="similarity">
    <text evidence="3 7">Belongs to the metallo-dependent hydrolases superfamily. Uronate isomerase family.</text>
</comment>
<dbReference type="Gene3D" id="1.10.2020.10">
    <property type="entry name" value="uronate isomerase, domain 2, chain A"/>
    <property type="match status" value="1"/>
</dbReference>
<dbReference type="PANTHER" id="PTHR30068">
    <property type="entry name" value="URONATE ISOMERASE"/>
    <property type="match status" value="1"/>
</dbReference>
<protein>
    <recommendedName>
        <fullName evidence="5 7">Uronate isomerase</fullName>
        <ecNumber evidence="4 7">5.3.1.12</ecNumber>
    </recommendedName>
    <alternativeName>
        <fullName evidence="7">Glucuronate isomerase</fullName>
    </alternativeName>
    <alternativeName>
        <fullName evidence="7">Uronic isomerase</fullName>
    </alternativeName>
</protein>
<proteinExistence type="inferred from homology"/>
<dbReference type="Pfam" id="PF02614">
    <property type="entry name" value="UxaC"/>
    <property type="match status" value="1"/>
</dbReference>
<dbReference type="EMBL" id="CP000724">
    <property type="protein sequence ID" value="ABR47496.1"/>
    <property type="molecule type" value="Genomic_DNA"/>
</dbReference>
<comment type="catalytic activity">
    <reaction evidence="7">
        <text>aldehydo-D-galacturonate = keto-D-tagaturonate</text>
        <dbReference type="Rhea" id="RHEA:27702"/>
        <dbReference type="ChEBI" id="CHEBI:12952"/>
        <dbReference type="ChEBI" id="CHEBI:17886"/>
    </reaction>
</comment>
<dbReference type="GO" id="GO:0019698">
    <property type="term" value="P:D-galacturonate catabolic process"/>
    <property type="evidence" value="ECO:0007669"/>
    <property type="project" value="TreeGrafter"/>
</dbReference>
<evidence type="ECO:0000256" key="1">
    <source>
        <dbReference type="ARBA" id="ARBA00001165"/>
    </source>
</evidence>
<dbReference type="Proteomes" id="UP000001572">
    <property type="component" value="Chromosome"/>
</dbReference>
<reference evidence="9" key="1">
    <citation type="journal article" date="2016" name="Genome Announc.">
        <title>Complete genome sequence of Alkaliphilus metalliredigens strain QYMF, an alkaliphilic and metal-reducing bacterium isolated from borax-contaminated leachate ponds.</title>
        <authorList>
            <person name="Hwang C."/>
            <person name="Copeland A."/>
            <person name="Lucas S."/>
            <person name="Lapidus A."/>
            <person name="Barry K."/>
            <person name="Detter J.C."/>
            <person name="Glavina Del Rio T."/>
            <person name="Hammon N."/>
            <person name="Israni S."/>
            <person name="Dalin E."/>
            <person name="Tice H."/>
            <person name="Pitluck S."/>
            <person name="Chertkov O."/>
            <person name="Brettin T."/>
            <person name="Bruce D."/>
            <person name="Han C."/>
            <person name="Schmutz J."/>
            <person name="Larimer F."/>
            <person name="Land M.L."/>
            <person name="Hauser L."/>
            <person name="Kyrpides N."/>
            <person name="Mikhailova N."/>
            <person name="Ye Q."/>
            <person name="Zhou J."/>
            <person name="Richardson P."/>
            <person name="Fields M.W."/>
        </authorList>
    </citation>
    <scope>NUCLEOTIDE SEQUENCE [LARGE SCALE GENOMIC DNA]</scope>
    <source>
        <strain evidence="9">QYMF</strain>
    </source>
</reference>
<dbReference type="InterPro" id="IPR032466">
    <property type="entry name" value="Metal_Hydrolase"/>
</dbReference>
<dbReference type="PANTHER" id="PTHR30068:SF4">
    <property type="entry name" value="URONATE ISOMERASE"/>
    <property type="match status" value="1"/>
</dbReference>
<gene>
    <name evidence="7" type="primary">uxaC</name>
    <name evidence="8" type="ordered locus">Amet_1291</name>
</gene>
<dbReference type="SUPFAM" id="SSF51556">
    <property type="entry name" value="Metallo-dependent hydrolases"/>
    <property type="match status" value="1"/>
</dbReference>
<dbReference type="GO" id="GO:0008880">
    <property type="term" value="F:glucuronate isomerase activity"/>
    <property type="evidence" value="ECO:0007669"/>
    <property type="project" value="UniProtKB-UniRule"/>
</dbReference>
<name>A6TMS8_ALKMQ</name>
<sequence length="475" mass="55077">MKGMIKISFINNDFMLENEIARHLYHTYAKSLPIFDYHCHLNTQHIAEDHEFADITELWLAGDHYKWRAMRGNGVSEEKITGKASSEEKFQAWAETVESCVGNPLYHWTHLELKAYFGIDELLKRSNWKSIYDRANKIIKEEGLTVRKLIKQSNVDFICTTDDPIDSLEFHDEIAKDEDFKVKVVPTFRPDGAFGIGEETFIDFIDKLGDLTSLPISSYQEMLVGIEARIDYFDKKGALISDHGLEKLVYIESTDEEIENIFQKALGKKEMTEEDYGKFITRLLIDLGKIYYHKDWIMQIHFGAIRNNNSKMYELVGENTGFDSIVDQSNVAYALNRLLDAMSRKNCLPKTVVYNLNPDYNHIVASAVSNFQDNEEGIRGKVQFGAGWWFNDTEQGMLRQMSTLADHGLLMNFVGMLTDSRSFISYPRHEYFRRILCNYVGVQVENGKFPNDEELLKRLIENICYYNAVNYFTKK</sequence>
<dbReference type="EC" id="5.3.1.12" evidence="4 7"/>
<dbReference type="InterPro" id="IPR003766">
    <property type="entry name" value="Uronate_isomerase"/>
</dbReference>
<evidence type="ECO:0000313" key="8">
    <source>
        <dbReference type="EMBL" id="ABR47496.1"/>
    </source>
</evidence>
<keyword evidence="6 7" id="KW-0413">Isomerase</keyword>
<evidence type="ECO:0000256" key="6">
    <source>
        <dbReference type="ARBA" id="ARBA00023235"/>
    </source>
</evidence>